<gene>
    <name evidence="2" type="ORF">A9179_08640</name>
</gene>
<evidence type="ECO:0000256" key="1">
    <source>
        <dbReference type="SAM" id="SignalP"/>
    </source>
</evidence>
<dbReference type="PROSITE" id="PS51257">
    <property type="entry name" value="PROKAR_LIPOPROTEIN"/>
    <property type="match status" value="1"/>
</dbReference>
<evidence type="ECO:0008006" key="4">
    <source>
        <dbReference type="Google" id="ProtNLM"/>
    </source>
</evidence>
<sequence>MQAARLFSLSLVAALVVGCQSNADDQLSTESSQTAAYAEGVPGGVVTETDELQASVTAIDPAKRSFTLKDDEGNSRTFQAPPQMHNFDQLKVGDRVHAVVGLERIVYLRQPGEASSDGGAGVLATAPLGSKPGMLVADTVEISAVVRAMDTKLRTATLRFPDGSERTVKVRPDVDMKTEYLGREVVLRLTSAFAVRVDPQ</sequence>
<name>A0ABR7S187_AQUAC</name>
<dbReference type="RefSeq" id="WP_187805435.1">
    <property type="nucleotide sequence ID" value="NZ_LZEU01000001.1"/>
</dbReference>
<comment type="caution">
    <text evidence="2">The sequence shown here is derived from an EMBL/GenBank/DDBJ whole genome shotgun (WGS) entry which is preliminary data.</text>
</comment>
<evidence type="ECO:0000313" key="2">
    <source>
        <dbReference type="EMBL" id="MBC9250336.1"/>
    </source>
</evidence>
<feature type="signal peptide" evidence="1">
    <location>
        <begin position="1"/>
        <end position="23"/>
    </location>
</feature>
<organism evidence="2 3">
    <name type="scientific">Aquipseudomonas alcaligenes</name>
    <name type="common">Pseudomonas alcaligenes</name>
    <dbReference type="NCBI Taxonomy" id="43263"/>
    <lineage>
        <taxon>Bacteria</taxon>
        <taxon>Pseudomonadati</taxon>
        <taxon>Pseudomonadota</taxon>
        <taxon>Gammaproteobacteria</taxon>
        <taxon>Pseudomonadales</taxon>
        <taxon>Pseudomonadaceae</taxon>
        <taxon>Aquipseudomonas</taxon>
    </lineage>
</organism>
<protein>
    <recommendedName>
        <fullName evidence="4">DUF5666 domain-containing protein</fullName>
    </recommendedName>
</protein>
<proteinExistence type="predicted"/>
<dbReference type="Proteomes" id="UP000744555">
    <property type="component" value="Unassembled WGS sequence"/>
</dbReference>
<keyword evidence="3" id="KW-1185">Reference proteome</keyword>
<evidence type="ECO:0000313" key="3">
    <source>
        <dbReference type="Proteomes" id="UP000744555"/>
    </source>
</evidence>
<keyword evidence="1" id="KW-0732">Signal</keyword>
<feature type="chain" id="PRO_5045635947" description="DUF5666 domain-containing protein" evidence="1">
    <location>
        <begin position="24"/>
        <end position="200"/>
    </location>
</feature>
<dbReference type="EMBL" id="LZEU01000001">
    <property type="protein sequence ID" value="MBC9250336.1"/>
    <property type="molecule type" value="Genomic_DNA"/>
</dbReference>
<accession>A0ABR7S187</accession>
<reference evidence="2 3" key="1">
    <citation type="submission" date="2016-06" db="EMBL/GenBank/DDBJ databases">
        <authorList>
            <person name="Ramos C."/>
            <person name="Pintado A."/>
            <person name="Crespo-Gomez J.I."/>
        </authorList>
    </citation>
    <scope>NUCLEOTIDE SEQUENCE [LARGE SCALE GENOMIC DNA]</scope>
    <source>
        <strain evidence="2 3">AVO110</strain>
    </source>
</reference>